<organism evidence="3 4">
    <name type="scientific">Salmonirosea aquatica</name>
    <dbReference type="NCBI Taxonomy" id="2654236"/>
    <lineage>
        <taxon>Bacteria</taxon>
        <taxon>Pseudomonadati</taxon>
        <taxon>Bacteroidota</taxon>
        <taxon>Cytophagia</taxon>
        <taxon>Cytophagales</taxon>
        <taxon>Spirosomataceae</taxon>
        <taxon>Salmonirosea</taxon>
    </lineage>
</organism>
<dbReference type="EMBL" id="WHLY01000002">
    <property type="protein sequence ID" value="MPR34209.1"/>
    <property type="molecule type" value="Genomic_DNA"/>
</dbReference>
<evidence type="ECO:0000313" key="4">
    <source>
        <dbReference type="Proteomes" id="UP000479293"/>
    </source>
</evidence>
<dbReference type="InterPro" id="IPR001910">
    <property type="entry name" value="Inosine/uridine_hydrolase_dom"/>
</dbReference>
<proteinExistence type="predicted"/>
<feature type="chain" id="PRO_5028843136" evidence="1">
    <location>
        <begin position="21"/>
        <end position="328"/>
    </location>
</feature>
<dbReference type="PANTHER" id="PTHR43264:SF1">
    <property type="entry name" value="INOSINE_URIDINE-PREFERRING NUCLEOSIDE HYDROLASE DOMAIN-CONTAINING PROTEIN"/>
    <property type="match status" value="1"/>
</dbReference>
<evidence type="ECO:0000256" key="1">
    <source>
        <dbReference type="SAM" id="SignalP"/>
    </source>
</evidence>
<feature type="domain" description="Inosine/uridine-preferring nucleoside hydrolase" evidence="2">
    <location>
        <begin position="33"/>
        <end position="280"/>
    </location>
</feature>
<dbReference type="SUPFAM" id="SSF53590">
    <property type="entry name" value="Nucleoside hydrolase"/>
    <property type="match status" value="1"/>
</dbReference>
<keyword evidence="3" id="KW-0378">Hydrolase</keyword>
<dbReference type="Gene3D" id="3.90.245.10">
    <property type="entry name" value="Ribonucleoside hydrolase-like"/>
    <property type="match status" value="1"/>
</dbReference>
<dbReference type="Proteomes" id="UP000479293">
    <property type="component" value="Unassembled WGS sequence"/>
</dbReference>
<protein>
    <submittedName>
        <fullName evidence="3">Nucleoside hydrolase</fullName>
    </submittedName>
</protein>
<dbReference type="AlphaFoldDB" id="A0A7C9FQ20"/>
<dbReference type="RefSeq" id="WP_152760221.1">
    <property type="nucleotide sequence ID" value="NZ_WHLY01000002.1"/>
</dbReference>
<name>A0A7C9FQ20_9BACT</name>
<keyword evidence="1" id="KW-0732">Signal</keyword>
<feature type="signal peptide" evidence="1">
    <location>
        <begin position="1"/>
        <end position="20"/>
    </location>
</feature>
<dbReference type="Pfam" id="PF01156">
    <property type="entry name" value="IU_nuc_hydro"/>
    <property type="match status" value="1"/>
</dbReference>
<accession>A0A7C9FQ20</accession>
<gene>
    <name evidence="3" type="ORF">GBK04_12790</name>
</gene>
<dbReference type="GO" id="GO:0016799">
    <property type="term" value="F:hydrolase activity, hydrolyzing N-glycosyl compounds"/>
    <property type="evidence" value="ECO:0007669"/>
    <property type="project" value="InterPro"/>
</dbReference>
<comment type="caution">
    <text evidence="3">The sequence shown here is derived from an EMBL/GenBank/DDBJ whole genome shotgun (WGS) entry which is preliminary data.</text>
</comment>
<reference evidence="3 4" key="1">
    <citation type="submission" date="2019-10" db="EMBL/GenBank/DDBJ databases">
        <title>Draft Genome Sequence of Cytophagaceae sp. SJW1-29.</title>
        <authorList>
            <person name="Choi A."/>
        </authorList>
    </citation>
    <scope>NUCLEOTIDE SEQUENCE [LARGE SCALE GENOMIC DNA]</scope>
    <source>
        <strain evidence="3 4">SJW1-29</strain>
    </source>
</reference>
<dbReference type="PANTHER" id="PTHR43264">
    <property type="match status" value="1"/>
</dbReference>
<keyword evidence="4" id="KW-1185">Reference proteome</keyword>
<evidence type="ECO:0000259" key="2">
    <source>
        <dbReference type="Pfam" id="PF01156"/>
    </source>
</evidence>
<dbReference type="InterPro" id="IPR036452">
    <property type="entry name" value="Ribo_hydro-like"/>
</dbReference>
<sequence length="328" mass="36038">MQRTLLLSSLALLGTLLVVPEVPVQSQGTPVNLILDTDIGPDYDDVGAMAVMHTLADSGQVNILATVASNQSKYIAATLNVLNTYFGRPNIPVGVVRGRGVNLTAGQKWDSLLVVRYPHKIKNNEEAEDALTLYRRTLAAEPDGSVTIVTVGFLTNMADLLISKPDKYSPLNGRDLIMKKVKKLVSMAGRFPEGREFNVDRDPVSSKIVFDGWPTPILLSGFEIGQAVHTGLPLTQNSKIQHSPVKDVFSRSIPMSKQDEKGRMSWDQTAVLVAIKRPETYYSLMEGRFVAKDDGSNGWNPAGKGHYRLVEKMPVPQVERVLEALMAR</sequence>
<evidence type="ECO:0000313" key="3">
    <source>
        <dbReference type="EMBL" id="MPR34209.1"/>
    </source>
</evidence>